<protein>
    <recommendedName>
        <fullName evidence="3">Endonuclease/exonuclease/phosphatase domain-containing protein</fullName>
    </recommendedName>
</protein>
<dbReference type="STRING" id="436010.A0A166GNB9"/>
<dbReference type="OrthoDB" id="3261136at2759"/>
<evidence type="ECO:0000313" key="1">
    <source>
        <dbReference type="EMBL" id="KZP18008.1"/>
    </source>
</evidence>
<feature type="non-terminal residue" evidence="1">
    <location>
        <position position="1"/>
    </location>
</feature>
<reference evidence="1 2" key="1">
    <citation type="journal article" date="2016" name="Mol. Biol. Evol.">
        <title>Comparative Genomics of Early-Diverging Mushroom-Forming Fungi Provides Insights into the Origins of Lignocellulose Decay Capabilities.</title>
        <authorList>
            <person name="Nagy L.G."/>
            <person name="Riley R."/>
            <person name="Tritt A."/>
            <person name="Adam C."/>
            <person name="Daum C."/>
            <person name="Floudas D."/>
            <person name="Sun H."/>
            <person name="Yadav J.S."/>
            <person name="Pangilinan J."/>
            <person name="Larsson K.H."/>
            <person name="Matsuura K."/>
            <person name="Barry K."/>
            <person name="Labutti K."/>
            <person name="Kuo R."/>
            <person name="Ohm R.A."/>
            <person name="Bhattacharya S.S."/>
            <person name="Shirouzu T."/>
            <person name="Yoshinaga Y."/>
            <person name="Martin F.M."/>
            <person name="Grigoriev I.V."/>
            <person name="Hibbett D.S."/>
        </authorList>
    </citation>
    <scope>NUCLEOTIDE SEQUENCE [LARGE SCALE GENOMIC DNA]</scope>
    <source>
        <strain evidence="1 2">CBS 109695</strain>
    </source>
</reference>
<keyword evidence="2" id="KW-1185">Reference proteome</keyword>
<sequence length="128" mass="14462">NWTRPDNIWQTLNLSNLITSCTGLPELQPVGADHMSILTVLNLSVPRLLAEPTCNFGTADFDKFCETLKANLDLNCKAHHIIPEDNFIRTVDLFVMLIQETIELEVPLTKPSLHSKCWWTNVSLMLTA</sequence>
<name>A0A166GNB9_9AGAM</name>
<gene>
    <name evidence="1" type="ORF">FIBSPDRAFT_746116</name>
</gene>
<dbReference type="AlphaFoldDB" id="A0A166GNB9"/>
<dbReference type="EMBL" id="KV417577">
    <property type="protein sequence ID" value="KZP18008.1"/>
    <property type="molecule type" value="Genomic_DNA"/>
</dbReference>
<proteinExistence type="predicted"/>
<accession>A0A166GNB9</accession>
<organism evidence="1 2">
    <name type="scientific">Athelia psychrophila</name>
    <dbReference type="NCBI Taxonomy" id="1759441"/>
    <lineage>
        <taxon>Eukaryota</taxon>
        <taxon>Fungi</taxon>
        <taxon>Dikarya</taxon>
        <taxon>Basidiomycota</taxon>
        <taxon>Agaricomycotina</taxon>
        <taxon>Agaricomycetes</taxon>
        <taxon>Agaricomycetidae</taxon>
        <taxon>Atheliales</taxon>
        <taxon>Atheliaceae</taxon>
        <taxon>Athelia</taxon>
    </lineage>
</organism>
<evidence type="ECO:0000313" key="2">
    <source>
        <dbReference type="Proteomes" id="UP000076532"/>
    </source>
</evidence>
<dbReference type="Proteomes" id="UP000076532">
    <property type="component" value="Unassembled WGS sequence"/>
</dbReference>
<evidence type="ECO:0008006" key="3">
    <source>
        <dbReference type="Google" id="ProtNLM"/>
    </source>
</evidence>